<dbReference type="SUPFAM" id="SSF55781">
    <property type="entry name" value="GAF domain-like"/>
    <property type="match status" value="1"/>
</dbReference>
<dbReference type="Pfam" id="PF00072">
    <property type="entry name" value="Response_reg"/>
    <property type="match status" value="2"/>
</dbReference>
<dbReference type="Pfam" id="PF00512">
    <property type="entry name" value="HisKA"/>
    <property type="match status" value="2"/>
</dbReference>
<evidence type="ECO:0000259" key="7">
    <source>
        <dbReference type="PROSITE" id="PS50109"/>
    </source>
</evidence>
<dbReference type="Gene3D" id="3.30.450.40">
    <property type="match status" value="1"/>
</dbReference>
<dbReference type="InterPro" id="IPR029016">
    <property type="entry name" value="GAF-like_dom_sf"/>
</dbReference>
<evidence type="ECO:0000256" key="1">
    <source>
        <dbReference type="ARBA" id="ARBA00000085"/>
    </source>
</evidence>
<dbReference type="PROSITE" id="PS50110">
    <property type="entry name" value="RESPONSE_REGULATORY"/>
    <property type="match status" value="2"/>
</dbReference>
<dbReference type="InterPro" id="IPR005467">
    <property type="entry name" value="His_kinase_dom"/>
</dbReference>
<dbReference type="InterPro" id="IPR001789">
    <property type="entry name" value="Sig_transdc_resp-reg_receiver"/>
</dbReference>
<comment type="caution">
    <text evidence="9">The sequence shown here is derived from an EMBL/GenBank/DDBJ whole genome shotgun (WGS) entry which is preliminary data.</text>
</comment>
<dbReference type="CDD" id="cd16922">
    <property type="entry name" value="HATPase_EvgS-ArcB-TorS-like"/>
    <property type="match status" value="1"/>
</dbReference>
<accession>A0ABT5DB28</accession>
<dbReference type="PANTHER" id="PTHR43547:SF2">
    <property type="entry name" value="HYBRID SIGNAL TRANSDUCTION HISTIDINE KINASE C"/>
    <property type="match status" value="1"/>
</dbReference>
<dbReference type="InterPro" id="IPR035965">
    <property type="entry name" value="PAS-like_dom_sf"/>
</dbReference>
<dbReference type="Pfam" id="PF08448">
    <property type="entry name" value="PAS_4"/>
    <property type="match status" value="1"/>
</dbReference>
<dbReference type="InterPro" id="IPR003018">
    <property type="entry name" value="GAF"/>
</dbReference>
<evidence type="ECO:0000256" key="3">
    <source>
        <dbReference type="ARBA" id="ARBA00022553"/>
    </source>
</evidence>
<evidence type="ECO:0000313" key="9">
    <source>
        <dbReference type="EMBL" id="MDC0710259.1"/>
    </source>
</evidence>
<dbReference type="InterPro" id="IPR011006">
    <property type="entry name" value="CheY-like_superfamily"/>
</dbReference>
<dbReference type="CDD" id="cd17580">
    <property type="entry name" value="REC_2_DhkD-like"/>
    <property type="match status" value="1"/>
</dbReference>
<dbReference type="PRINTS" id="PR00344">
    <property type="entry name" value="BCTRLSENSOR"/>
</dbReference>
<dbReference type="Pfam" id="PF13426">
    <property type="entry name" value="PAS_9"/>
    <property type="match status" value="1"/>
</dbReference>
<keyword evidence="10" id="KW-1185">Reference proteome</keyword>
<dbReference type="InterPro" id="IPR036890">
    <property type="entry name" value="HATPase_C_sf"/>
</dbReference>
<proteinExistence type="predicted"/>
<evidence type="ECO:0000259" key="8">
    <source>
        <dbReference type="PROSITE" id="PS50110"/>
    </source>
</evidence>
<dbReference type="SUPFAM" id="SSF55785">
    <property type="entry name" value="PYP-like sensor domain (PAS domain)"/>
    <property type="match status" value="1"/>
</dbReference>
<dbReference type="Proteomes" id="UP001221838">
    <property type="component" value="Unassembled WGS sequence"/>
</dbReference>
<gene>
    <name evidence="9" type="ORF">POL68_17410</name>
</gene>
<name>A0ABT5DB28_9BACT</name>
<dbReference type="CDD" id="cd00082">
    <property type="entry name" value="HisKA"/>
    <property type="match status" value="2"/>
</dbReference>
<reference evidence="9 10" key="1">
    <citation type="submission" date="2022-11" db="EMBL/GenBank/DDBJ databases">
        <title>Minimal conservation of predation-associated metabolite biosynthetic gene clusters underscores biosynthetic potential of Myxococcota including descriptions for ten novel species: Archangium lansinium sp. nov., Myxococcus landrumus sp. nov., Nannocystis bai.</title>
        <authorList>
            <person name="Ahearne A."/>
            <person name="Stevens C."/>
            <person name="Dowd S."/>
        </authorList>
    </citation>
    <scope>NUCLEOTIDE SEQUENCE [LARGE SCALE GENOMIC DNA]</scope>
    <source>
        <strain evidence="9 10">NCWAL01</strain>
    </source>
</reference>
<dbReference type="SMART" id="SM00388">
    <property type="entry name" value="HisKA"/>
    <property type="match status" value="2"/>
</dbReference>
<evidence type="ECO:0000313" key="10">
    <source>
        <dbReference type="Proteomes" id="UP001221838"/>
    </source>
</evidence>
<dbReference type="InterPro" id="IPR013656">
    <property type="entry name" value="PAS_4"/>
</dbReference>
<evidence type="ECO:0000256" key="4">
    <source>
        <dbReference type="ARBA" id="ARBA00022679"/>
    </source>
</evidence>
<dbReference type="SUPFAM" id="SSF55874">
    <property type="entry name" value="ATPase domain of HSP90 chaperone/DNA topoisomerase II/histidine kinase"/>
    <property type="match status" value="2"/>
</dbReference>
<keyword evidence="9" id="KW-0067">ATP-binding</keyword>
<evidence type="ECO:0000256" key="6">
    <source>
        <dbReference type="PROSITE-ProRule" id="PRU00169"/>
    </source>
</evidence>
<keyword evidence="5" id="KW-0418">Kinase</keyword>
<dbReference type="Pfam" id="PF02518">
    <property type="entry name" value="HATPase_c"/>
    <property type="match status" value="2"/>
</dbReference>
<keyword evidence="4" id="KW-0808">Transferase</keyword>
<feature type="modified residue" description="4-aspartylphosphate" evidence="6">
    <location>
        <position position="1204"/>
    </location>
</feature>
<feature type="domain" description="Histidine kinase" evidence="7">
    <location>
        <begin position="361"/>
        <end position="579"/>
    </location>
</feature>
<dbReference type="Gene3D" id="3.30.450.20">
    <property type="entry name" value="PAS domain"/>
    <property type="match status" value="2"/>
</dbReference>
<dbReference type="CDD" id="cd17574">
    <property type="entry name" value="REC_OmpR"/>
    <property type="match status" value="1"/>
</dbReference>
<dbReference type="RefSeq" id="WP_272139530.1">
    <property type="nucleotide sequence ID" value="NZ_JAQNDM010000002.1"/>
</dbReference>
<evidence type="ECO:0000256" key="2">
    <source>
        <dbReference type="ARBA" id="ARBA00012438"/>
    </source>
</evidence>
<dbReference type="SMART" id="SM00448">
    <property type="entry name" value="REC"/>
    <property type="match status" value="2"/>
</dbReference>
<dbReference type="SUPFAM" id="SSF47384">
    <property type="entry name" value="Homodimeric domain of signal transducing histidine kinase"/>
    <property type="match status" value="2"/>
</dbReference>
<dbReference type="Gene3D" id="3.30.565.10">
    <property type="entry name" value="Histidine kinase-like ATPase, C-terminal domain"/>
    <property type="match status" value="2"/>
</dbReference>
<feature type="domain" description="Histidine kinase" evidence="7">
    <location>
        <begin position="909"/>
        <end position="1131"/>
    </location>
</feature>
<sequence>MSALPPGPPSSLASSVLEGGGEMGALMRSLDWSQTPVGPVETWPQSLRTVLSIVLTSRHPLIAFWGKELVQFYNDSYRPMLGATKHPQAMGQSATECWAEAWDVLSPFFTAVMERGESTFVEDGLVCMDRNGYLEEAYFTYAYSPIKDESGGINGLFNACTESTGRVLSTRRFETLHALSEGHEVPRSAEEACRQAARVLEANRHDVPFALIYLTDSERPSARLAGTVGLEPGSRAAPLQLDLEAPLTEFPWAAVARTGKPLLLESLPPSLPPFPGGPWPEPSTSALVLPLLRPGHEAPVGFLMVGISPRRALDAQYQGFVEMLARHVSNAISNARAYEEEKRRSEALAELDRAKTDFFSNVSHEFRTPLTLMLGPVADSLADTEQPLPPRQRERQETVHRSSLRLLKLVNTLLDFARVEAGRANATFRPVDLSALTAELASSFRSLIESAGMRLVVDCPALPEPVYVDTEAWEKVILNLLSNAFKFTFEGEIRVTLRPQGRKVCVQVADTGAGIPSQELPHLFERFHRIQGAKGRTYEGSGIGLALVKELIKQHGGTVEAQSTLGQGTTFTLVLPLGSAHLPAEHVAPASPPSDVSARARFFLEEASQWTPDESPSVPAPGPSPGRILLAEDNADMRAYVQKLLGAHWTVEAVADGWDALKAARERRPDLILSDVMMPGLGGFGLLRELRADPRTATVPVILLSARAGEEASAEGLQAGADDYLVKPFSARELLSRVAARLEIAQAHTAVRTAQARLYTQLMQAPVAISILSGPELRFELANTHYLQMVGRQDVVNKTFREVFHELPENAPVFQMVRDVFETGQAYLADEYHVSLDRYGTGLEDVYFQFTCQAMRDAVGAIEGVLTVAVDVTAQVLARAQLKRLAQQEREARDRAEDSDKRKDEFLAMLAHELRNPLAALSTALEMMGRLPGDEARLARLRDTCHRQVHHLVRLVDDLLDVSRITRGKVELRIQDVDFATVVQNALSTSRPFIDGRGHEVSVTFAAGGFHVKADATRLEQVVLNLLNNAAKYTEPGGRIHVRLEREETPTHAWAVLRVRDTGRGIAQDMLGRVFDLFVQVDPSLDRSGGGLGIGLTLVDRLVALHGGSISVHSEGLGQGSEFTVRLPLPPRKAAAARAPVPIPPPAQRALPKRRVVVIEDNDDVRDIMKELLEDQGHEVEVASNGLDGVAKVLAVLPDVAFVDVGLPGIDGFEVARRVRATKEGASLYLVALTGYGGSEAKMKAQHAGFDLHLVKPINFQDLPRIMESTQKKNPAQS</sequence>
<dbReference type="PROSITE" id="PS50109">
    <property type="entry name" value="HIS_KIN"/>
    <property type="match status" value="2"/>
</dbReference>
<keyword evidence="3 6" id="KW-0597">Phosphoprotein</keyword>
<dbReference type="InterPro" id="IPR000014">
    <property type="entry name" value="PAS"/>
</dbReference>
<organism evidence="9 10">
    <name type="scientific">Stigmatella ashevillensis</name>
    <dbReference type="NCBI Taxonomy" id="2995309"/>
    <lineage>
        <taxon>Bacteria</taxon>
        <taxon>Pseudomonadati</taxon>
        <taxon>Myxococcota</taxon>
        <taxon>Myxococcia</taxon>
        <taxon>Myxococcales</taxon>
        <taxon>Cystobacterineae</taxon>
        <taxon>Archangiaceae</taxon>
        <taxon>Stigmatella</taxon>
    </lineage>
</organism>
<dbReference type="GO" id="GO:0005524">
    <property type="term" value="F:ATP binding"/>
    <property type="evidence" value="ECO:0007669"/>
    <property type="project" value="UniProtKB-KW"/>
</dbReference>
<evidence type="ECO:0000256" key="5">
    <source>
        <dbReference type="ARBA" id="ARBA00022777"/>
    </source>
</evidence>
<dbReference type="Gene3D" id="1.10.287.130">
    <property type="match status" value="2"/>
</dbReference>
<dbReference type="Pfam" id="PF13185">
    <property type="entry name" value="GAF_2"/>
    <property type="match status" value="1"/>
</dbReference>
<dbReference type="EMBL" id="JAQNDM010000002">
    <property type="protein sequence ID" value="MDC0710259.1"/>
    <property type="molecule type" value="Genomic_DNA"/>
</dbReference>
<dbReference type="SMART" id="SM00387">
    <property type="entry name" value="HATPase_c"/>
    <property type="match status" value="2"/>
</dbReference>
<feature type="domain" description="Response regulatory" evidence="8">
    <location>
        <begin position="1155"/>
        <end position="1271"/>
    </location>
</feature>
<protein>
    <recommendedName>
        <fullName evidence="2">histidine kinase</fullName>
        <ecNumber evidence="2">2.7.13.3</ecNumber>
    </recommendedName>
</protein>
<dbReference type="SUPFAM" id="SSF52172">
    <property type="entry name" value="CheY-like"/>
    <property type="match status" value="2"/>
</dbReference>
<feature type="modified residue" description="4-aspartylphosphate" evidence="6">
    <location>
        <position position="675"/>
    </location>
</feature>
<dbReference type="InterPro" id="IPR036097">
    <property type="entry name" value="HisK_dim/P_sf"/>
</dbReference>
<dbReference type="InterPro" id="IPR003661">
    <property type="entry name" value="HisK_dim/P_dom"/>
</dbReference>
<dbReference type="PANTHER" id="PTHR43547">
    <property type="entry name" value="TWO-COMPONENT HISTIDINE KINASE"/>
    <property type="match status" value="1"/>
</dbReference>
<dbReference type="SMART" id="SM00065">
    <property type="entry name" value="GAF"/>
    <property type="match status" value="1"/>
</dbReference>
<dbReference type="InterPro" id="IPR003594">
    <property type="entry name" value="HATPase_dom"/>
</dbReference>
<dbReference type="EC" id="2.7.13.3" evidence="2"/>
<comment type="catalytic activity">
    <reaction evidence="1">
        <text>ATP + protein L-histidine = ADP + protein N-phospho-L-histidine.</text>
        <dbReference type="EC" id="2.7.13.3"/>
    </reaction>
</comment>
<dbReference type="Gene3D" id="3.40.50.2300">
    <property type="match status" value="2"/>
</dbReference>
<feature type="domain" description="Response regulatory" evidence="8">
    <location>
        <begin position="627"/>
        <end position="742"/>
    </location>
</feature>
<dbReference type="InterPro" id="IPR004358">
    <property type="entry name" value="Sig_transdc_His_kin-like_C"/>
</dbReference>
<keyword evidence="9" id="KW-0547">Nucleotide-binding</keyword>